<dbReference type="SUPFAM" id="SSF53756">
    <property type="entry name" value="UDP-Glycosyltransferase/glycogen phosphorylase"/>
    <property type="match status" value="1"/>
</dbReference>
<evidence type="ECO:0000313" key="12">
    <source>
        <dbReference type="Proteomes" id="UP000193411"/>
    </source>
</evidence>
<feature type="modified residue" description="N6-(pyridoxal phosphate)lysine" evidence="9">
    <location>
        <position position="598"/>
    </location>
</feature>
<dbReference type="PANTHER" id="PTHR11468">
    <property type="entry name" value="GLYCOGEN PHOSPHORYLASE"/>
    <property type="match status" value="1"/>
</dbReference>
<dbReference type="GO" id="GO:0008184">
    <property type="term" value="F:glycogen phosphorylase activity"/>
    <property type="evidence" value="ECO:0007669"/>
    <property type="project" value="InterPro"/>
</dbReference>
<dbReference type="CDD" id="cd04300">
    <property type="entry name" value="GT35_Glycogen_Phosphorylase"/>
    <property type="match status" value="1"/>
</dbReference>
<dbReference type="InterPro" id="IPR011833">
    <property type="entry name" value="Glycg_phsphrylas"/>
</dbReference>
<keyword evidence="4" id="KW-0021">Allosteric enzyme</keyword>
<dbReference type="Gene3D" id="3.40.50.2000">
    <property type="entry name" value="Glycogen Phosphorylase B"/>
    <property type="match status" value="2"/>
</dbReference>
<evidence type="ECO:0000256" key="9">
    <source>
        <dbReference type="PIRSR" id="PIRSR000460-1"/>
    </source>
</evidence>
<name>A0A1Y2I340_9FUNG</name>
<dbReference type="GO" id="GO:0005980">
    <property type="term" value="P:glycogen catabolic process"/>
    <property type="evidence" value="ECO:0007669"/>
    <property type="project" value="TreeGrafter"/>
</dbReference>
<comment type="function">
    <text evidence="10">Allosteric enzyme that catalyzes the rate-limiting step in glycogen catabolism, the phosphorolytic cleavage of glycogen to produce glucose-1-phosphate, and plays a central role in maintaining cellular and organismal glucose homeostasis.</text>
</comment>
<dbReference type="EMBL" id="MCFL01000001">
    <property type="protein sequence ID" value="ORZ41277.1"/>
    <property type="molecule type" value="Genomic_DNA"/>
</dbReference>
<evidence type="ECO:0000256" key="6">
    <source>
        <dbReference type="ARBA" id="ARBA00022679"/>
    </source>
</evidence>
<proteinExistence type="inferred from homology"/>
<evidence type="ECO:0000256" key="4">
    <source>
        <dbReference type="ARBA" id="ARBA00022533"/>
    </source>
</evidence>
<keyword evidence="12" id="KW-1185">Reference proteome</keyword>
<accession>A0A1Y2I340</accession>
<dbReference type="GO" id="GO:0030170">
    <property type="term" value="F:pyridoxal phosphate binding"/>
    <property type="evidence" value="ECO:0007669"/>
    <property type="project" value="InterPro"/>
</dbReference>
<evidence type="ECO:0000256" key="7">
    <source>
        <dbReference type="ARBA" id="ARBA00022898"/>
    </source>
</evidence>
<dbReference type="FunFam" id="3.40.50.2000:FF:000002">
    <property type="entry name" value="Alpha-1,4 glucan phosphorylase"/>
    <property type="match status" value="1"/>
</dbReference>
<dbReference type="EC" id="2.4.1.1" evidence="10"/>
<keyword evidence="5 10" id="KW-0328">Glycosyltransferase</keyword>
<comment type="cofactor">
    <cofactor evidence="2 10">
        <name>pyridoxal 5'-phosphate</name>
        <dbReference type="ChEBI" id="CHEBI:597326"/>
    </cofactor>
</comment>
<comment type="catalytic activity">
    <reaction evidence="1 10">
        <text>[(1-&gt;4)-alpha-D-glucosyl](n) + phosphate = [(1-&gt;4)-alpha-D-glucosyl](n-1) + alpha-D-glucose 1-phosphate</text>
        <dbReference type="Rhea" id="RHEA:41732"/>
        <dbReference type="Rhea" id="RHEA-COMP:9584"/>
        <dbReference type="Rhea" id="RHEA-COMP:9586"/>
        <dbReference type="ChEBI" id="CHEBI:15444"/>
        <dbReference type="ChEBI" id="CHEBI:43474"/>
        <dbReference type="ChEBI" id="CHEBI:58601"/>
        <dbReference type="EC" id="2.4.1.1"/>
    </reaction>
</comment>
<organism evidence="11 12">
    <name type="scientific">Catenaria anguillulae PL171</name>
    <dbReference type="NCBI Taxonomy" id="765915"/>
    <lineage>
        <taxon>Eukaryota</taxon>
        <taxon>Fungi</taxon>
        <taxon>Fungi incertae sedis</taxon>
        <taxon>Blastocladiomycota</taxon>
        <taxon>Blastocladiomycetes</taxon>
        <taxon>Blastocladiales</taxon>
        <taxon>Catenariaceae</taxon>
        <taxon>Catenaria</taxon>
    </lineage>
</organism>
<dbReference type="PIRSF" id="PIRSF000460">
    <property type="entry name" value="Pprylas_GlgP"/>
    <property type="match status" value="1"/>
</dbReference>
<dbReference type="STRING" id="765915.A0A1Y2I340"/>
<evidence type="ECO:0000256" key="3">
    <source>
        <dbReference type="ARBA" id="ARBA00006047"/>
    </source>
</evidence>
<dbReference type="AlphaFoldDB" id="A0A1Y2I340"/>
<keyword evidence="6 10" id="KW-0808">Transferase</keyword>
<dbReference type="InterPro" id="IPR000811">
    <property type="entry name" value="Glyco_trans_35"/>
</dbReference>
<dbReference type="PANTHER" id="PTHR11468:SF3">
    <property type="entry name" value="GLYCOGEN PHOSPHORYLASE, LIVER FORM"/>
    <property type="match status" value="1"/>
</dbReference>
<evidence type="ECO:0000256" key="5">
    <source>
        <dbReference type="ARBA" id="ARBA00022676"/>
    </source>
</evidence>
<evidence type="ECO:0000256" key="8">
    <source>
        <dbReference type="ARBA" id="ARBA00023277"/>
    </source>
</evidence>
<comment type="similarity">
    <text evidence="3 10">Belongs to the glycogen phosphorylase family.</text>
</comment>
<sequence>MSLEFLLGRSLDNALLSLNLKDKYGSALQSLGFRMEDLLPEEEDAALGNGGLGRLAACYMDSLACLEYPAWGYGLRYTYGIFKQSIVDGHQSEFPDFWLNYGNPWEVPRLDVVYEVRFYGHCTRYTDAVGNERWKWEGGDKVQAVAYDVPIPGYNNRTCLNIRLWSSKPTKQFDLGSFNAGNYEKSVEEQQRAENITSILYPNDNHNMGKELRLKQQYFLVCATLKDVIRRFKKTNRPWADFPDQVAVQLNDTHPTMAAVELQRRLVDLEGLDWDEAWDIVTRTFAFTNHTVLPEALETWPVPLMQELLPRHLAIIFDINLFFLQEVEKKFPNDRDRLRRMSIIEESSPQRIRMAHLAVIASHTVNGVAALHSALVKNMIFKDFAEMFGEQKFTNVTNGITPRRWLNQANPALASLVTQLVGNGWHHDLTLLKKLKAHAGDAKVQEQWRAIKKANKQRLADLIYKQQGLTVSTDAMFDVQVKRIHEYKRQLMNILGVIYRYYEIKRMPEAERVKHVVPKVVIFGGKAAPGYYMAKLIILLINNVAKVINNDADVNKYLQVVFVRDYNVSLAEIIIPAADISQHISTAGTEASGTSNMKFVLNSSIIVGTVDGANIEIGDEIGKENIFFFGALAHEVDDIRHRQRYRSVKMDPKLELVLTAISEGKFDTDPPAHPASITTMVPGATTVSAPPQTRQFGPLVQTLTSGGDFYILSHDFSSYLEALGKAEKEYRNQNEWTKKCINATAGMGFFSSDRAVADYAKRIWHAEPCPMGDEDPVAALAGEDE</sequence>
<reference evidence="11 12" key="1">
    <citation type="submission" date="2016-07" db="EMBL/GenBank/DDBJ databases">
        <title>Pervasive Adenine N6-methylation of Active Genes in Fungi.</title>
        <authorList>
            <consortium name="DOE Joint Genome Institute"/>
            <person name="Mondo S.J."/>
            <person name="Dannebaum R.O."/>
            <person name="Kuo R.C."/>
            <person name="Labutti K."/>
            <person name="Haridas S."/>
            <person name="Kuo A."/>
            <person name="Salamov A."/>
            <person name="Ahrendt S.R."/>
            <person name="Lipzen A."/>
            <person name="Sullivan W."/>
            <person name="Andreopoulos W.B."/>
            <person name="Clum A."/>
            <person name="Lindquist E."/>
            <person name="Daum C."/>
            <person name="Ramamoorthy G.K."/>
            <person name="Gryganskyi A."/>
            <person name="Culley D."/>
            <person name="Magnuson J.K."/>
            <person name="James T.Y."/>
            <person name="O'Malley M.A."/>
            <person name="Stajich J.E."/>
            <person name="Spatafora J.W."/>
            <person name="Visel A."/>
            <person name="Grigoriev I.V."/>
        </authorList>
    </citation>
    <scope>NUCLEOTIDE SEQUENCE [LARGE SCALE GENOMIC DNA]</scope>
    <source>
        <strain evidence="11 12">PL171</strain>
    </source>
</reference>
<dbReference type="NCBIfam" id="TIGR02093">
    <property type="entry name" value="P_ylase"/>
    <property type="match status" value="1"/>
</dbReference>
<dbReference type="FunFam" id="3.40.50.2000:FF:000003">
    <property type="entry name" value="Alpha-1,4 glucan phosphorylase"/>
    <property type="match status" value="1"/>
</dbReference>
<dbReference type="Pfam" id="PF00343">
    <property type="entry name" value="Phosphorylase"/>
    <property type="match status" value="2"/>
</dbReference>
<gene>
    <name evidence="11" type="ORF">BCR44DRAFT_38132</name>
</gene>
<evidence type="ECO:0000256" key="2">
    <source>
        <dbReference type="ARBA" id="ARBA00001933"/>
    </source>
</evidence>
<evidence type="ECO:0000256" key="10">
    <source>
        <dbReference type="RuleBase" id="RU000587"/>
    </source>
</evidence>
<keyword evidence="8 10" id="KW-0119">Carbohydrate metabolism</keyword>
<protein>
    <recommendedName>
        <fullName evidence="10">Alpha-1,4 glucan phosphorylase</fullName>
        <ecNumber evidence="10">2.4.1.1</ecNumber>
    </recommendedName>
</protein>
<comment type="caution">
    <text evidence="11">The sequence shown here is derived from an EMBL/GenBank/DDBJ whole genome shotgun (WGS) entry which is preliminary data.</text>
</comment>
<dbReference type="InterPro" id="IPR035090">
    <property type="entry name" value="Pyridoxal_P_attach_site"/>
</dbReference>
<dbReference type="OrthoDB" id="9215500at2759"/>
<dbReference type="Proteomes" id="UP000193411">
    <property type="component" value="Unassembled WGS sequence"/>
</dbReference>
<dbReference type="PROSITE" id="PS00102">
    <property type="entry name" value="PHOSPHORYLASE"/>
    <property type="match status" value="1"/>
</dbReference>
<evidence type="ECO:0000313" key="11">
    <source>
        <dbReference type="EMBL" id="ORZ41277.1"/>
    </source>
</evidence>
<keyword evidence="7 9" id="KW-0663">Pyridoxal phosphate</keyword>
<evidence type="ECO:0000256" key="1">
    <source>
        <dbReference type="ARBA" id="ARBA00001275"/>
    </source>
</evidence>
<dbReference type="GO" id="GO:0005737">
    <property type="term" value="C:cytoplasm"/>
    <property type="evidence" value="ECO:0007669"/>
    <property type="project" value="TreeGrafter"/>
</dbReference>